<feature type="transmembrane region" description="Helical" evidence="7">
    <location>
        <begin position="275"/>
        <end position="297"/>
    </location>
</feature>
<dbReference type="PROSITE" id="PS50929">
    <property type="entry name" value="ABC_TM1F"/>
    <property type="match status" value="1"/>
</dbReference>
<dbReference type="Proteomes" id="UP000029448">
    <property type="component" value="Unassembled WGS sequence"/>
</dbReference>
<evidence type="ECO:0000256" key="4">
    <source>
        <dbReference type="ARBA" id="ARBA00022840"/>
    </source>
</evidence>
<organism evidence="10 11">
    <name type="scientific">Acetobacter tropicalis</name>
    <dbReference type="NCBI Taxonomy" id="104102"/>
    <lineage>
        <taxon>Bacteria</taxon>
        <taxon>Pseudomonadati</taxon>
        <taxon>Pseudomonadota</taxon>
        <taxon>Alphaproteobacteria</taxon>
        <taxon>Acetobacterales</taxon>
        <taxon>Acetobacteraceae</taxon>
        <taxon>Acetobacter</taxon>
    </lineage>
</organism>
<dbReference type="GO" id="GO:0034775">
    <property type="term" value="P:glutathione transmembrane transport"/>
    <property type="evidence" value="ECO:0007669"/>
    <property type="project" value="InterPro"/>
</dbReference>
<dbReference type="GO" id="GO:0015421">
    <property type="term" value="F:ABC-type oligopeptide transporter activity"/>
    <property type="evidence" value="ECO:0007669"/>
    <property type="project" value="TreeGrafter"/>
</dbReference>
<accession>A0A094YLC7</accession>
<dbReference type="STRING" id="104102.AtDm6_3080"/>
<evidence type="ECO:0000256" key="2">
    <source>
        <dbReference type="ARBA" id="ARBA00022692"/>
    </source>
</evidence>
<dbReference type="GO" id="GO:0005886">
    <property type="term" value="C:plasma membrane"/>
    <property type="evidence" value="ECO:0007669"/>
    <property type="project" value="UniProtKB-SubCell"/>
</dbReference>
<dbReference type="Gene3D" id="1.20.1560.10">
    <property type="entry name" value="ABC transporter type 1, transmembrane domain"/>
    <property type="match status" value="1"/>
</dbReference>
<dbReference type="PANTHER" id="PTHR43394">
    <property type="entry name" value="ATP-DEPENDENT PERMEASE MDL1, MITOCHONDRIAL"/>
    <property type="match status" value="1"/>
</dbReference>
<sequence>MERLSKSRDLREMPEIDQISPASTNQSGPSRITDRQAIFRILRLWQRQAPRLTIGLMLALLALCAGLLLMQVSGLRLAGVVLGEIIITTALLRWVGIGRVLLRYSERLFAHDAMFRALADLRVWFFHSLAQGAAAGLGFRRAGDMLSRLVSDIGTLDGLYLRILVPFMCATLTLPILLVQLCSQNIMLGCLTGLLFACSAFLFPYLIARSGRQEAEQLTRSLSALRISVLDLVGGLREVRAFGAEPQMLARVEADDAALLGGQKQLARRAALANATAYLCGQIAILFVLLAISGVGFSKVAPLSGVGILFLTVAAFESAGALTRAGVQAGAMGAAARRVVEIAQGTPAVSTTGQEVDAPPDTHIGITGVKFRWASDRPYVFDGLNLDIPAGARVAILGPSGVGKSSLAALLLKAATPESGSITLGGIDISHIRATSLRRQIAWLSQATHLFDDTIRSNLLLGKPDATEDDLWRALEDAAIAGVVRNLPEGLDTWLGEGGVNLSGGQGRRIALARTLLTDAPIMILDEPATGLDAQTEQDFLRTLNTVTAGRTIILIAHRLTGVEKLDQVWRLSHGQAAAVPLS</sequence>
<dbReference type="Pfam" id="PF00005">
    <property type="entry name" value="ABC_tran"/>
    <property type="match status" value="1"/>
</dbReference>
<keyword evidence="5 7" id="KW-1133">Transmembrane helix</keyword>
<feature type="transmembrane region" description="Helical" evidence="7">
    <location>
        <begin position="186"/>
        <end position="208"/>
    </location>
</feature>
<protein>
    <submittedName>
        <fullName evidence="10">Transport ATP-binding protein CydC</fullName>
    </submittedName>
</protein>
<keyword evidence="6 7" id="KW-0472">Membrane</keyword>
<evidence type="ECO:0000259" key="8">
    <source>
        <dbReference type="PROSITE" id="PS50893"/>
    </source>
</evidence>
<dbReference type="AlphaFoldDB" id="A0A094YLC7"/>
<feature type="transmembrane region" description="Helical" evidence="7">
    <location>
        <begin position="303"/>
        <end position="322"/>
    </location>
</feature>
<dbReference type="InterPro" id="IPR027417">
    <property type="entry name" value="P-loop_NTPase"/>
</dbReference>
<proteinExistence type="predicted"/>
<dbReference type="PATRIC" id="fig|104102.7.peg.3042"/>
<feature type="domain" description="ABC transmembrane type-1" evidence="9">
    <location>
        <begin position="55"/>
        <end position="290"/>
    </location>
</feature>
<feature type="transmembrane region" description="Helical" evidence="7">
    <location>
        <begin position="159"/>
        <end position="180"/>
    </location>
</feature>
<dbReference type="Gene3D" id="3.40.50.300">
    <property type="entry name" value="P-loop containing nucleotide triphosphate hydrolases"/>
    <property type="match status" value="1"/>
</dbReference>
<feature type="transmembrane region" description="Helical" evidence="7">
    <location>
        <begin position="77"/>
        <end position="101"/>
    </location>
</feature>
<evidence type="ECO:0000313" key="10">
    <source>
        <dbReference type="EMBL" id="KGB21444.1"/>
    </source>
</evidence>
<dbReference type="InterPro" id="IPR011527">
    <property type="entry name" value="ABC1_TM_dom"/>
</dbReference>
<gene>
    <name evidence="10" type="ORF">AtDm6_3080</name>
</gene>
<evidence type="ECO:0000256" key="1">
    <source>
        <dbReference type="ARBA" id="ARBA00004651"/>
    </source>
</evidence>
<name>A0A094YLC7_9PROT</name>
<dbReference type="PROSITE" id="PS50893">
    <property type="entry name" value="ABC_TRANSPORTER_2"/>
    <property type="match status" value="1"/>
</dbReference>
<keyword evidence="4 10" id="KW-0067">ATP-binding</keyword>
<evidence type="ECO:0000256" key="7">
    <source>
        <dbReference type="SAM" id="Phobius"/>
    </source>
</evidence>
<dbReference type="SUPFAM" id="SSF90123">
    <property type="entry name" value="ABC transporter transmembrane region"/>
    <property type="match status" value="1"/>
</dbReference>
<evidence type="ECO:0000313" key="11">
    <source>
        <dbReference type="Proteomes" id="UP000029448"/>
    </source>
</evidence>
<dbReference type="EMBL" id="JOKM01000102">
    <property type="protein sequence ID" value="KGB21444.1"/>
    <property type="molecule type" value="Genomic_DNA"/>
</dbReference>
<dbReference type="SUPFAM" id="SSF52540">
    <property type="entry name" value="P-loop containing nucleoside triphosphate hydrolases"/>
    <property type="match status" value="1"/>
</dbReference>
<keyword evidence="11" id="KW-1185">Reference proteome</keyword>
<evidence type="ECO:0000259" key="9">
    <source>
        <dbReference type="PROSITE" id="PS50929"/>
    </source>
</evidence>
<dbReference type="InterPro" id="IPR014223">
    <property type="entry name" value="ABC_CydC/D"/>
</dbReference>
<dbReference type="SMART" id="SM00382">
    <property type="entry name" value="AAA"/>
    <property type="match status" value="1"/>
</dbReference>
<evidence type="ECO:0000256" key="5">
    <source>
        <dbReference type="ARBA" id="ARBA00022989"/>
    </source>
</evidence>
<dbReference type="GO" id="GO:0045454">
    <property type="term" value="P:cell redox homeostasis"/>
    <property type="evidence" value="ECO:0007669"/>
    <property type="project" value="InterPro"/>
</dbReference>
<dbReference type="GO" id="GO:0016887">
    <property type="term" value="F:ATP hydrolysis activity"/>
    <property type="evidence" value="ECO:0007669"/>
    <property type="project" value="InterPro"/>
</dbReference>
<comment type="caution">
    <text evidence="10">The sequence shown here is derived from an EMBL/GenBank/DDBJ whole genome shotgun (WGS) entry which is preliminary data.</text>
</comment>
<dbReference type="NCBIfam" id="TIGR02868">
    <property type="entry name" value="CydC"/>
    <property type="match status" value="1"/>
</dbReference>
<keyword evidence="3" id="KW-0547">Nucleotide-binding</keyword>
<dbReference type="InterPro" id="IPR039421">
    <property type="entry name" value="Type_1_exporter"/>
</dbReference>
<dbReference type="InterPro" id="IPR003593">
    <property type="entry name" value="AAA+_ATPase"/>
</dbReference>
<evidence type="ECO:0000256" key="6">
    <source>
        <dbReference type="ARBA" id="ARBA00023136"/>
    </source>
</evidence>
<keyword evidence="2 7" id="KW-0812">Transmembrane</keyword>
<dbReference type="InterPro" id="IPR003439">
    <property type="entry name" value="ABC_transporter-like_ATP-bd"/>
</dbReference>
<dbReference type="PANTHER" id="PTHR43394:SF1">
    <property type="entry name" value="ATP-BINDING CASSETTE SUB-FAMILY B MEMBER 10, MITOCHONDRIAL"/>
    <property type="match status" value="1"/>
</dbReference>
<dbReference type="GO" id="GO:0005524">
    <property type="term" value="F:ATP binding"/>
    <property type="evidence" value="ECO:0007669"/>
    <property type="project" value="UniProtKB-KW"/>
</dbReference>
<dbReference type="InterPro" id="IPR036640">
    <property type="entry name" value="ABC1_TM_sf"/>
</dbReference>
<comment type="subcellular location">
    <subcellularLocation>
        <location evidence="1">Cell membrane</location>
        <topology evidence="1">Multi-pass membrane protein</topology>
    </subcellularLocation>
</comment>
<feature type="transmembrane region" description="Helical" evidence="7">
    <location>
        <begin position="52"/>
        <end position="70"/>
    </location>
</feature>
<dbReference type="Pfam" id="PF00664">
    <property type="entry name" value="ABC_membrane"/>
    <property type="match status" value="1"/>
</dbReference>
<feature type="domain" description="ABC transporter" evidence="8">
    <location>
        <begin position="364"/>
        <end position="582"/>
    </location>
</feature>
<reference evidence="10 11" key="1">
    <citation type="submission" date="2014-06" db="EMBL/GenBank/DDBJ databases">
        <title>Functional and comparative genomic analyses of the Drosophila gut microbiota identify candidate symbiosis factors.</title>
        <authorList>
            <person name="Newell P.D."/>
            <person name="Chaston J.M."/>
            <person name="Douglas A.E."/>
        </authorList>
    </citation>
    <scope>NUCLEOTIDE SEQUENCE [LARGE SCALE GENOMIC DNA]</scope>
    <source>
        <strain evidence="10 11">DmCS_006</strain>
    </source>
</reference>
<evidence type="ECO:0000256" key="3">
    <source>
        <dbReference type="ARBA" id="ARBA00022741"/>
    </source>
</evidence>